<gene>
    <name evidence="6" type="ORF">HOP51_15410</name>
</gene>
<evidence type="ECO:0000259" key="4">
    <source>
        <dbReference type="Pfam" id="PF25917"/>
    </source>
</evidence>
<dbReference type="RefSeq" id="WP_234274811.1">
    <property type="nucleotide sequence ID" value="NZ_JABFTT010000012.1"/>
</dbReference>
<proteinExistence type="inferred from homology"/>
<dbReference type="PANTHER" id="PTHR30386:SF24">
    <property type="entry name" value="MULTIDRUG RESISTANCE EFFLUX PUMP"/>
    <property type="match status" value="1"/>
</dbReference>
<feature type="transmembrane region" description="Helical" evidence="3">
    <location>
        <begin position="12"/>
        <end position="39"/>
    </location>
</feature>
<feature type="coiled-coil region" evidence="2">
    <location>
        <begin position="104"/>
        <end position="197"/>
    </location>
</feature>
<evidence type="ECO:0000313" key="6">
    <source>
        <dbReference type="EMBL" id="MCE8021487.1"/>
    </source>
</evidence>
<dbReference type="Gene3D" id="2.40.50.100">
    <property type="match status" value="1"/>
</dbReference>
<dbReference type="InterPro" id="IPR058625">
    <property type="entry name" value="MdtA-like_BSH"/>
</dbReference>
<protein>
    <submittedName>
        <fullName evidence="6">HlyD family secretion protein</fullName>
    </submittedName>
</protein>
<dbReference type="Proteomes" id="UP001320122">
    <property type="component" value="Unassembled WGS sequence"/>
</dbReference>
<name>A0ABS9AII1_9GAMM</name>
<dbReference type="Gene3D" id="1.10.287.470">
    <property type="entry name" value="Helix hairpin bin"/>
    <property type="match status" value="2"/>
</dbReference>
<evidence type="ECO:0000313" key="7">
    <source>
        <dbReference type="Proteomes" id="UP001320122"/>
    </source>
</evidence>
<reference evidence="6 7" key="1">
    <citation type="journal article" date="2021" name="Front. Microbiol.">
        <title>Aerobic Denitrification and Heterotrophic Sulfur Oxidation in the Genus Halomonas Revealed by Six Novel Species Characterizations and Genome-Based Analysis.</title>
        <authorList>
            <person name="Wang L."/>
            <person name="Shao Z."/>
        </authorList>
    </citation>
    <scope>NUCLEOTIDE SEQUENCE [LARGE SCALE GENOMIC DNA]</scope>
    <source>
        <strain evidence="6 7">MCCC 1A11036</strain>
    </source>
</reference>
<evidence type="ECO:0000256" key="1">
    <source>
        <dbReference type="ARBA" id="ARBA00009477"/>
    </source>
</evidence>
<keyword evidence="3" id="KW-0472">Membrane</keyword>
<dbReference type="EMBL" id="JABFTT010000012">
    <property type="protein sequence ID" value="MCE8021487.1"/>
    <property type="molecule type" value="Genomic_DNA"/>
</dbReference>
<keyword evidence="3" id="KW-1133">Transmembrane helix</keyword>
<evidence type="ECO:0000256" key="2">
    <source>
        <dbReference type="SAM" id="Coils"/>
    </source>
</evidence>
<feature type="domain" description="Multidrug resistance protein MdtA-like barrel-sandwich hybrid" evidence="4">
    <location>
        <begin position="58"/>
        <end position="251"/>
    </location>
</feature>
<comment type="caution">
    <text evidence="6">The sequence shown here is derived from an EMBL/GenBank/DDBJ whole genome shotgun (WGS) entry which is preliminary data.</text>
</comment>
<evidence type="ECO:0000259" key="5">
    <source>
        <dbReference type="Pfam" id="PF25954"/>
    </source>
</evidence>
<dbReference type="Pfam" id="PF25917">
    <property type="entry name" value="BSH_RND"/>
    <property type="match status" value="1"/>
</dbReference>
<keyword evidence="3" id="KW-0812">Transmembrane</keyword>
<comment type="similarity">
    <text evidence="1">Belongs to the membrane fusion protein (MFP) (TC 8.A.1) family.</text>
</comment>
<dbReference type="SUPFAM" id="SSF111369">
    <property type="entry name" value="HlyD-like secretion proteins"/>
    <property type="match status" value="2"/>
</dbReference>
<evidence type="ECO:0000256" key="3">
    <source>
        <dbReference type="SAM" id="Phobius"/>
    </source>
</evidence>
<keyword evidence="7" id="KW-1185">Reference proteome</keyword>
<accession>A0ABS9AII1</accession>
<dbReference type="InterPro" id="IPR050739">
    <property type="entry name" value="MFP"/>
</dbReference>
<dbReference type="Gene3D" id="2.40.30.170">
    <property type="match status" value="1"/>
</dbReference>
<keyword evidence="2" id="KW-0175">Coiled coil</keyword>
<dbReference type="PANTHER" id="PTHR30386">
    <property type="entry name" value="MEMBRANE FUSION SUBUNIT OF EMRAB-TOLC MULTIDRUG EFFLUX PUMP"/>
    <property type="match status" value="1"/>
</dbReference>
<dbReference type="InterPro" id="IPR058792">
    <property type="entry name" value="Beta-barrel_RND_2"/>
</dbReference>
<organism evidence="6 7">
    <name type="scientific">Billgrantia zhangzhouensis</name>
    <dbReference type="NCBI Taxonomy" id="2733481"/>
    <lineage>
        <taxon>Bacteria</taxon>
        <taxon>Pseudomonadati</taxon>
        <taxon>Pseudomonadota</taxon>
        <taxon>Gammaproteobacteria</taxon>
        <taxon>Oceanospirillales</taxon>
        <taxon>Halomonadaceae</taxon>
        <taxon>Billgrantia</taxon>
    </lineage>
</organism>
<feature type="domain" description="CusB-like beta-barrel" evidence="5">
    <location>
        <begin position="260"/>
        <end position="305"/>
    </location>
</feature>
<sequence>MNTPEVSKRQSLVLRLAPWVGCVAIIVLVVMATTNWRYWTSNRTVQTTQNAFVKSDFVTLSAKVSGYVKALPVGDYQAVQAGDLIAQIDDTDIRLRISAREAAQAKAQADLDNLDREVAQQRARIEQARAKVRAAEVRVNQYRTSPERQSELVREGALSRQVFERAQADLDHAESQHDEAIAELELANASLDVLEGQRVVRRAELDAATADLEAARHDLDYTRIVASFDGVIGKKQIQLGSLVTSGTQVVSLVPSARPYIIANYKETQLARVMAGQPVELTVDALPGIKLHGRVAEISPMSGAETSLLPADNASGNFTKVVQRIPVRIELDPGQEAISKLLPGMSVKTDINTKGEPITPYPPILSEAVSLASHEGAEYP</sequence>
<dbReference type="Pfam" id="PF25954">
    <property type="entry name" value="Beta-barrel_RND_2"/>
    <property type="match status" value="1"/>
</dbReference>